<evidence type="ECO:0000313" key="1">
    <source>
        <dbReference type="EMBL" id="KAA8643734.1"/>
    </source>
</evidence>
<dbReference type="Proteomes" id="UP000324241">
    <property type="component" value="Unassembled WGS sequence"/>
</dbReference>
<proteinExistence type="predicted"/>
<accession>A0A4S3J4D7</accession>
<dbReference type="RefSeq" id="XP_033423095.1">
    <property type="nucleotide sequence ID" value="XM_033575077.1"/>
</dbReference>
<comment type="caution">
    <text evidence="2">The sequence shown here is derived from an EMBL/GenBank/DDBJ whole genome shotgun (WGS) entry which is preliminary data.</text>
</comment>
<dbReference type="EMBL" id="SOSA01000744">
    <property type="protein sequence ID" value="THC88907.1"/>
    <property type="molecule type" value="Genomic_DNA"/>
</dbReference>
<dbReference type="EMBL" id="QUQM01000005">
    <property type="protein sequence ID" value="KAA8643734.1"/>
    <property type="molecule type" value="Genomic_DNA"/>
</dbReference>
<protein>
    <submittedName>
        <fullName evidence="2">Uncharacterized protein</fullName>
    </submittedName>
</protein>
<evidence type="ECO:0000313" key="4">
    <source>
        <dbReference type="Proteomes" id="UP000324241"/>
    </source>
</evidence>
<dbReference type="AlphaFoldDB" id="A0A4S3J4D7"/>
<dbReference type="VEuPathDB" id="FungiDB:EYZ11_011651"/>
<name>A0A4S3J4D7_9EURO</name>
<reference evidence="2 3" key="1">
    <citation type="submission" date="2019-03" db="EMBL/GenBank/DDBJ databases">
        <title>The genome sequence of a newly discovered highly antifungal drug resistant Aspergillus species, Aspergillus tanneri NIH 1004.</title>
        <authorList>
            <person name="Mounaud S."/>
            <person name="Singh I."/>
            <person name="Joardar V."/>
            <person name="Pakala S."/>
            <person name="Pakala S."/>
            <person name="Venepally P."/>
            <person name="Hoover J."/>
            <person name="Nierman W."/>
            <person name="Chung J."/>
            <person name="Losada L."/>
        </authorList>
    </citation>
    <scope>NUCLEOTIDE SEQUENCE [LARGE SCALE GENOMIC DNA]</scope>
    <source>
        <strain evidence="2 3">NIH1004</strain>
    </source>
</reference>
<dbReference type="GeneID" id="54333209"/>
<dbReference type="Proteomes" id="UP000308092">
    <property type="component" value="Unassembled WGS sequence"/>
</dbReference>
<gene>
    <name evidence="1" type="ORF">ATNIH1004_010508</name>
    <name evidence="2" type="ORF">EYZ11_011651</name>
</gene>
<evidence type="ECO:0000313" key="3">
    <source>
        <dbReference type="Proteomes" id="UP000308092"/>
    </source>
</evidence>
<sequence length="75" mass="8129">MPTQSHSGSQLRDALAGVHPNVQERFYGCGSPIPALVEGPRGRLAGVDASEEQMFVAWSVVDWHAQFVYANVESS</sequence>
<keyword evidence="3" id="KW-1185">Reference proteome</keyword>
<evidence type="ECO:0000313" key="2">
    <source>
        <dbReference type="EMBL" id="THC88907.1"/>
    </source>
</evidence>
<organism evidence="2 3">
    <name type="scientific">Aspergillus tanneri</name>
    <dbReference type="NCBI Taxonomy" id="1220188"/>
    <lineage>
        <taxon>Eukaryota</taxon>
        <taxon>Fungi</taxon>
        <taxon>Dikarya</taxon>
        <taxon>Ascomycota</taxon>
        <taxon>Pezizomycotina</taxon>
        <taxon>Eurotiomycetes</taxon>
        <taxon>Eurotiomycetidae</taxon>
        <taxon>Eurotiales</taxon>
        <taxon>Aspergillaceae</taxon>
        <taxon>Aspergillus</taxon>
        <taxon>Aspergillus subgen. Circumdati</taxon>
    </lineage>
</organism>
<reference evidence="1 4" key="2">
    <citation type="submission" date="2019-08" db="EMBL/GenBank/DDBJ databases">
        <title>The genome sequence of a newly discovered highly antifungal drug resistant Aspergillus species, Aspergillus tanneri NIH 1004.</title>
        <authorList>
            <person name="Mounaud S."/>
            <person name="Singh I."/>
            <person name="Joardar V."/>
            <person name="Pakala S."/>
            <person name="Pakala S."/>
            <person name="Venepally P."/>
            <person name="Chung J.K."/>
            <person name="Losada L."/>
            <person name="Nierman W.C."/>
        </authorList>
    </citation>
    <scope>NUCLEOTIDE SEQUENCE [LARGE SCALE GENOMIC DNA]</scope>
    <source>
        <strain evidence="1 4">NIH1004</strain>
    </source>
</reference>